<evidence type="ECO:0000313" key="1">
    <source>
        <dbReference type="EMBL" id="ETX03579.1"/>
    </source>
</evidence>
<geneLocation type="plasmid" evidence="1">
    <name>pTSY</name>
</geneLocation>
<name>W4LZQ5_ENTF1</name>
<sequence length="69" mass="7520">MSSTYRTRQDDVLDWVCWKHYGTTAGAVEAVLDANPGLAEHGPILPGNLVITLPELVTPATVTTIKLWD</sequence>
<dbReference type="AlphaFoldDB" id="W4LZQ5"/>
<keyword evidence="2" id="KW-1185">Reference proteome</keyword>
<dbReference type="Proteomes" id="UP000019141">
    <property type="component" value="Unassembled WGS sequence"/>
</dbReference>
<evidence type="ECO:0008006" key="3">
    <source>
        <dbReference type="Google" id="ProtNLM"/>
    </source>
</evidence>
<dbReference type="EMBL" id="AZHW01000025">
    <property type="protein sequence ID" value="ETX03579.1"/>
    <property type="molecule type" value="Genomic_DNA"/>
</dbReference>
<dbReference type="Pfam" id="PF05489">
    <property type="entry name" value="Phage_tail_X"/>
    <property type="match status" value="1"/>
</dbReference>
<accession>W4LZQ5</accession>
<organism evidence="1 2">
    <name type="scientific">Entotheonella factor</name>
    <dbReference type="NCBI Taxonomy" id="1429438"/>
    <lineage>
        <taxon>Bacteria</taxon>
        <taxon>Pseudomonadati</taxon>
        <taxon>Nitrospinota/Tectimicrobiota group</taxon>
        <taxon>Candidatus Tectimicrobiota</taxon>
        <taxon>Candidatus Entotheonellia</taxon>
        <taxon>Candidatus Entotheonellales</taxon>
        <taxon>Candidatus Entotheonellaceae</taxon>
        <taxon>Candidatus Entotheonella</taxon>
    </lineage>
</organism>
<protein>
    <recommendedName>
        <fullName evidence="3">Tail protein X</fullName>
    </recommendedName>
</protein>
<dbReference type="InterPro" id="IPR008861">
    <property type="entry name" value="GpX-like"/>
</dbReference>
<keyword evidence="1" id="KW-0614">Plasmid</keyword>
<gene>
    <name evidence="1" type="ORF">ETSY1_46775</name>
</gene>
<reference evidence="1 2" key="1">
    <citation type="journal article" date="2014" name="Nature">
        <title>An environmental bacterial taxon with a large and distinct metabolic repertoire.</title>
        <authorList>
            <person name="Wilson M.C."/>
            <person name="Mori T."/>
            <person name="Ruckert C."/>
            <person name="Uria A.R."/>
            <person name="Helf M.J."/>
            <person name="Takada K."/>
            <person name="Gernert C."/>
            <person name="Steffens U.A."/>
            <person name="Heycke N."/>
            <person name="Schmitt S."/>
            <person name="Rinke C."/>
            <person name="Helfrich E.J."/>
            <person name="Brachmann A.O."/>
            <person name="Gurgui C."/>
            <person name="Wakimoto T."/>
            <person name="Kracht M."/>
            <person name="Crusemann M."/>
            <person name="Hentschel U."/>
            <person name="Abe I."/>
            <person name="Matsunaga S."/>
            <person name="Kalinowski J."/>
            <person name="Takeyama H."/>
            <person name="Piel J."/>
        </authorList>
    </citation>
    <scope>NUCLEOTIDE SEQUENCE [LARGE SCALE GENOMIC DNA]</scope>
    <source>
        <strain evidence="2">TSY1</strain>
        <plasmid evidence="1">pTSY</plasmid>
    </source>
</reference>
<comment type="caution">
    <text evidence="1">The sequence shown here is derived from an EMBL/GenBank/DDBJ whole genome shotgun (WGS) entry which is preliminary data.</text>
</comment>
<evidence type="ECO:0000313" key="2">
    <source>
        <dbReference type="Proteomes" id="UP000019141"/>
    </source>
</evidence>
<proteinExistence type="predicted"/>
<dbReference type="HOGENOM" id="CLU_175462_2_2_7"/>